<dbReference type="Proteomes" id="UP000663854">
    <property type="component" value="Unassembled WGS sequence"/>
</dbReference>
<dbReference type="SMART" id="SM00181">
    <property type="entry name" value="EGF"/>
    <property type="match status" value="8"/>
</dbReference>
<dbReference type="PROSITE" id="PS00022">
    <property type="entry name" value="EGF_1"/>
    <property type="match status" value="7"/>
</dbReference>
<feature type="disulfide bond" evidence="4">
    <location>
        <begin position="88"/>
        <end position="98"/>
    </location>
</feature>
<feature type="disulfide bond" evidence="4">
    <location>
        <begin position="404"/>
        <end position="413"/>
    </location>
</feature>
<gene>
    <name evidence="8" type="ORF">JXQ802_LOCUS35899</name>
    <name evidence="7" type="ORF">PYM288_LOCUS7215</name>
</gene>
<feature type="domain" description="EGF-like" evidence="6">
    <location>
        <begin position="161"/>
        <end position="197"/>
    </location>
</feature>
<feature type="disulfide bond" evidence="4">
    <location>
        <begin position="68"/>
        <end position="77"/>
    </location>
</feature>
<sequence>MHSLCILIIFVTLLLSTRIDALRHRFVRQTGNNQCPNLNNNACLFVNCENGGECIEDPTTIDCFKCQCVPGYTGKICDTQIPIIPIGCNPGCQNGGVCIDNSCKCSPGFTGTYCEIKVNNPCDPNPCGIHGICFGINLSHGPIAYCNCENRWTGRYCDVNIDVNCPIGYCFSGGTCGMIGNVPYCTCPAMYTGERCEFFVGTLTTTTTVVPEFCSSNPCKNRGTCFSGSNSFLCVCELPWSGPTCTTYEIVTATTTTTNIPLTTTTTVSIVNNICSLNPCKNGATCVPTGTSYFCFCGTTSIYTGKNCDSTTPMTPDECPLNCAPGRCIFSGNAQKPYACLWNGVMRPTDVLLTTITNAYDSLTARQIDSECSNPEVRTCQYVICANGGQCREVNTSRCFTCDCKVGFTGTMCEIKEEIMNTTHPCEFELCQHGGICLPINSDFLCQCPPFTTGRYCEQIMTSNLCDSSLCLNRGTLTRNVCHDSNMTSKKTVHILDNELRLRSITNNFISKSCTSITIQNNIGRFDELTHFFNIINGLFRQTALTLGLSTYYLTPLLHLPEINIGLNMHIDQQNLEKFKIDIFKNMTFYSLIGGEKQTGMILNNDQQQNIPICIIKFHTSDKNLMFSINHQWTSSLTTTIRFGTIPQKRFWSHVEYRRPNETYELIGEYGTRHISSIQFSYLSRLWQRVNYQIDGGIDVRITSKEKLADIGLRLKHSSDSLIFKCNLYDPFEQYLIGIQRCLNTNFTIGFLAEKKVNYHEQQPIKFSLMSQWYLNKIGLQINTLVNTQNELGLALTHQIHRFPLVLQTFGLYSWSMHKCKWGVGLQILL</sequence>
<feature type="domain" description="EGF-like" evidence="6">
    <location>
        <begin position="376"/>
        <end position="414"/>
    </location>
</feature>
<feature type="domain" description="EGF-like" evidence="6">
    <location>
        <begin position="39"/>
        <end position="78"/>
    </location>
</feature>
<evidence type="ECO:0000313" key="8">
    <source>
        <dbReference type="EMBL" id="CAF1421809.1"/>
    </source>
</evidence>
<evidence type="ECO:0000259" key="6">
    <source>
        <dbReference type="PROSITE" id="PS50026"/>
    </source>
</evidence>
<feature type="disulfide bond" evidence="4">
    <location>
        <begin position="187"/>
        <end position="196"/>
    </location>
</feature>
<evidence type="ECO:0000256" key="2">
    <source>
        <dbReference type="ARBA" id="ARBA00022737"/>
    </source>
</evidence>
<dbReference type="Pfam" id="PF00008">
    <property type="entry name" value="EGF"/>
    <property type="match status" value="2"/>
</dbReference>
<evidence type="ECO:0000313" key="7">
    <source>
        <dbReference type="EMBL" id="CAF0854201.1"/>
    </source>
</evidence>
<dbReference type="SUPFAM" id="SSF57196">
    <property type="entry name" value="EGF/Laminin"/>
    <property type="match status" value="7"/>
</dbReference>
<comment type="caution">
    <text evidence="4">Lacks conserved residue(s) required for the propagation of feature annotation.</text>
</comment>
<feature type="chain" id="PRO_5036228199" description="EGF-like domain-containing protein" evidence="5">
    <location>
        <begin position="22"/>
        <end position="830"/>
    </location>
</feature>
<feature type="domain" description="EGF-like" evidence="6">
    <location>
        <begin position="84"/>
        <end position="115"/>
    </location>
</feature>
<evidence type="ECO:0000313" key="9">
    <source>
        <dbReference type="Proteomes" id="UP000663870"/>
    </source>
</evidence>
<dbReference type="PROSITE" id="PS50026">
    <property type="entry name" value="EGF_3"/>
    <property type="match status" value="8"/>
</dbReference>
<feature type="signal peptide" evidence="5">
    <location>
        <begin position="1"/>
        <end position="21"/>
    </location>
</feature>
<dbReference type="AlphaFoldDB" id="A0A815MAB4"/>
<evidence type="ECO:0000256" key="3">
    <source>
        <dbReference type="ARBA" id="ARBA00023157"/>
    </source>
</evidence>
<feature type="domain" description="EGF-like" evidence="6">
    <location>
        <begin position="271"/>
        <end position="309"/>
    </location>
</feature>
<dbReference type="PROSITE" id="PS01186">
    <property type="entry name" value="EGF_2"/>
    <property type="match status" value="4"/>
</dbReference>
<feature type="domain" description="EGF-like" evidence="6">
    <location>
        <begin position="422"/>
        <end position="458"/>
    </location>
</feature>
<keyword evidence="9" id="KW-1185">Reference proteome</keyword>
<proteinExistence type="predicted"/>
<feature type="domain" description="EGF-like" evidence="6">
    <location>
        <begin position="210"/>
        <end position="246"/>
    </location>
</feature>
<accession>A0A815MAB4</accession>
<dbReference type="GO" id="GO:0005509">
    <property type="term" value="F:calcium ion binding"/>
    <property type="evidence" value="ECO:0007669"/>
    <property type="project" value="InterPro"/>
</dbReference>
<dbReference type="PANTHER" id="PTHR24049">
    <property type="entry name" value="CRUMBS FAMILY MEMBER"/>
    <property type="match status" value="1"/>
</dbReference>
<feature type="disulfide bond" evidence="4">
    <location>
        <begin position="105"/>
        <end position="114"/>
    </location>
</feature>
<dbReference type="Gene3D" id="2.10.25.10">
    <property type="entry name" value="Laminin"/>
    <property type="match status" value="8"/>
</dbReference>
<dbReference type="EMBL" id="CAJNOL010001807">
    <property type="protein sequence ID" value="CAF1421809.1"/>
    <property type="molecule type" value="Genomic_DNA"/>
</dbReference>
<evidence type="ECO:0000256" key="1">
    <source>
        <dbReference type="ARBA" id="ARBA00022536"/>
    </source>
</evidence>
<keyword evidence="2" id="KW-0677">Repeat</keyword>
<feature type="disulfide bond" evidence="4">
    <location>
        <begin position="236"/>
        <end position="245"/>
    </location>
</feature>
<evidence type="ECO:0000256" key="5">
    <source>
        <dbReference type="SAM" id="SignalP"/>
    </source>
</evidence>
<feature type="disulfide bond" evidence="4">
    <location>
        <begin position="148"/>
        <end position="157"/>
    </location>
</feature>
<comment type="caution">
    <text evidence="8">The sequence shown here is derived from an EMBL/GenBank/DDBJ whole genome shotgun (WGS) entry which is preliminary data.</text>
</comment>
<name>A0A815MAB4_9BILA</name>
<dbReference type="SMART" id="SM00179">
    <property type="entry name" value="EGF_CA"/>
    <property type="match status" value="6"/>
</dbReference>
<dbReference type="EMBL" id="CAJNOH010000085">
    <property type="protein sequence ID" value="CAF0854201.1"/>
    <property type="molecule type" value="Genomic_DNA"/>
</dbReference>
<dbReference type="InterPro" id="IPR000742">
    <property type="entry name" value="EGF"/>
</dbReference>
<reference evidence="8" key="1">
    <citation type="submission" date="2021-02" db="EMBL/GenBank/DDBJ databases">
        <authorList>
            <person name="Nowell W R."/>
        </authorList>
    </citation>
    <scope>NUCLEOTIDE SEQUENCE</scope>
</reference>
<feature type="disulfide bond" evidence="4">
    <location>
        <begin position="448"/>
        <end position="457"/>
    </location>
</feature>
<dbReference type="InterPro" id="IPR001881">
    <property type="entry name" value="EGF-like_Ca-bd_dom"/>
</dbReference>
<keyword evidence="3 4" id="KW-1015">Disulfide bond</keyword>
<keyword evidence="5" id="KW-0732">Signal</keyword>
<dbReference type="InterPro" id="IPR013032">
    <property type="entry name" value="EGF-like_CS"/>
</dbReference>
<protein>
    <recommendedName>
        <fullName evidence="6">EGF-like domain-containing protein</fullName>
    </recommendedName>
</protein>
<organism evidence="8 9">
    <name type="scientific">Rotaria sordida</name>
    <dbReference type="NCBI Taxonomy" id="392033"/>
    <lineage>
        <taxon>Eukaryota</taxon>
        <taxon>Metazoa</taxon>
        <taxon>Spiralia</taxon>
        <taxon>Gnathifera</taxon>
        <taxon>Rotifera</taxon>
        <taxon>Eurotatoria</taxon>
        <taxon>Bdelloidea</taxon>
        <taxon>Philodinida</taxon>
        <taxon>Philodinidae</taxon>
        <taxon>Rotaria</taxon>
    </lineage>
</organism>
<feature type="domain" description="EGF-like" evidence="6">
    <location>
        <begin position="118"/>
        <end position="158"/>
    </location>
</feature>
<dbReference type="Pfam" id="PF12661">
    <property type="entry name" value="hEGF"/>
    <property type="match status" value="3"/>
</dbReference>
<dbReference type="Proteomes" id="UP000663870">
    <property type="component" value="Unassembled WGS sequence"/>
</dbReference>
<feature type="disulfide bond" evidence="4">
    <location>
        <begin position="385"/>
        <end position="402"/>
    </location>
</feature>
<dbReference type="InterPro" id="IPR051022">
    <property type="entry name" value="Notch_Cell-Fate_Det"/>
</dbReference>
<keyword evidence="1 4" id="KW-0245">EGF-like domain</keyword>
<evidence type="ECO:0000256" key="4">
    <source>
        <dbReference type="PROSITE-ProRule" id="PRU00076"/>
    </source>
</evidence>
<dbReference type="CDD" id="cd00054">
    <property type="entry name" value="EGF_CA"/>
    <property type="match status" value="3"/>
</dbReference>